<evidence type="ECO:0000313" key="1">
    <source>
        <dbReference type="EMBL" id="EQD45746.1"/>
    </source>
</evidence>
<proteinExistence type="predicted"/>
<comment type="caution">
    <text evidence="1">The sequence shown here is derived from an EMBL/GenBank/DDBJ whole genome shotgun (WGS) entry which is preliminary data.</text>
</comment>
<reference evidence="1" key="1">
    <citation type="submission" date="2013-08" db="EMBL/GenBank/DDBJ databases">
        <authorList>
            <person name="Mendez C."/>
            <person name="Richter M."/>
            <person name="Ferrer M."/>
            <person name="Sanchez J."/>
        </authorList>
    </citation>
    <scope>NUCLEOTIDE SEQUENCE</scope>
</reference>
<feature type="non-terminal residue" evidence="1">
    <location>
        <position position="1"/>
    </location>
</feature>
<name>T0ZCJ2_9ZZZZ</name>
<sequence length="99" mass="11943">RILVDRLWPRGLRKEMARLDDWRRELAPSDELRQWFDHDPARFGRFRARYRMELLRHREALADLVISAERGPVTLMFAAKDREHCNATVLKELVEECLR</sequence>
<dbReference type="EMBL" id="AUZY01008492">
    <property type="protein sequence ID" value="EQD45746.1"/>
    <property type="molecule type" value="Genomic_DNA"/>
</dbReference>
<dbReference type="Pfam" id="PF22752">
    <property type="entry name" value="DUF488-N3i"/>
    <property type="match status" value="1"/>
</dbReference>
<dbReference type="PANTHER" id="PTHR36849">
    <property type="entry name" value="CYTOPLASMIC PROTEIN-RELATED"/>
    <property type="match status" value="1"/>
</dbReference>
<accession>T0ZCJ2</accession>
<reference evidence="1" key="2">
    <citation type="journal article" date="2014" name="ISME J.">
        <title>Microbial stratification in low pH oxic and suboxic macroscopic growths along an acid mine drainage.</title>
        <authorList>
            <person name="Mendez-Garcia C."/>
            <person name="Mesa V."/>
            <person name="Sprenger R.R."/>
            <person name="Richter M."/>
            <person name="Diez M.S."/>
            <person name="Solano J."/>
            <person name="Bargiela R."/>
            <person name="Golyshina O.V."/>
            <person name="Manteca A."/>
            <person name="Ramos J.L."/>
            <person name="Gallego J.R."/>
            <person name="Llorente I."/>
            <person name="Martins Dos Santos V.A."/>
            <person name="Jensen O.N."/>
            <person name="Pelaez A.I."/>
            <person name="Sanchez J."/>
            <person name="Ferrer M."/>
        </authorList>
    </citation>
    <scope>NUCLEOTIDE SEQUENCE</scope>
</reference>
<dbReference type="PANTHER" id="PTHR36849:SF1">
    <property type="entry name" value="CYTOPLASMIC PROTEIN"/>
    <property type="match status" value="1"/>
</dbReference>
<dbReference type="InterPro" id="IPR052552">
    <property type="entry name" value="YeaO-like"/>
</dbReference>
<protein>
    <submittedName>
        <fullName evidence="1">Protein containing DUF488</fullName>
    </submittedName>
</protein>
<gene>
    <name evidence="1" type="ORF">B1B_12923</name>
</gene>
<dbReference type="AlphaFoldDB" id="T0ZCJ2"/>
<organism evidence="1">
    <name type="scientific">mine drainage metagenome</name>
    <dbReference type="NCBI Taxonomy" id="410659"/>
    <lineage>
        <taxon>unclassified sequences</taxon>
        <taxon>metagenomes</taxon>
        <taxon>ecological metagenomes</taxon>
    </lineage>
</organism>